<dbReference type="SUPFAM" id="SSF81383">
    <property type="entry name" value="F-box domain"/>
    <property type="match status" value="1"/>
</dbReference>
<gene>
    <name evidence="2" type="ORF">ASPACDRAFT_34821</name>
</gene>
<name>A0A1L9WJK6_ASPA1</name>
<dbReference type="STRING" id="690307.A0A1L9WJK6"/>
<dbReference type="PROSITE" id="PS50181">
    <property type="entry name" value="FBOX"/>
    <property type="match status" value="1"/>
</dbReference>
<evidence type="ECO:0000313" key="2">
    <source>
        <dbReference type="EMBL" id="OJJ96346.1"/>
    </source>
</evidence>
<evidence type="ECO:0000313" key="3">
    <source>
        <dbReference type="Proteomes" id="UP000184546"/>
    </source>
</evidence>
<sequence length="343" mass="39263">MNYDCFCAVCGIGFCGMHFGHPVGSASAYRYRSEENSCRILYANKNLSQLRDGNIYGGHGNNYSPRIVRRENISWIQKVHCLGLKNQDTSGSGEAFLSEQGYYADSGEIEAPGPAFPIHKCCFEILTRTLTGSTNMKGVRLDLLYRVMSSQCNAEASALRLKYGEDVLHAQERYWQCIPGAEYCIIRPTNTIKLNYLAEIQAGKDRKYPPIPTDVCPPENPFSKLPLEIIYMICALVPFDSLKCLMRVSKKVYLATQNNYFWKKFMECTMPWFWELKEERRDALSLSFDYKELYLWLDKVTSEVYGMDELNLMSLANRRRIWEVSEEIADMYSKALGTTLAAP</sequence>
<dbReference type="Proteomes" id="UP000184546">
    <property type="component" value="Unassembled WGS sequence"/>
</dbReference>
<dbReference type="InterPro" id="IPR001810">
    <property type="entry name" value="F-box_dom"/>
</dbReference>
<proteinExistence type="predicted"/>
<dbReference type="OMA" id="WELHAVI"/>
<organism evidence="2 3">
    <name type="scientific">Aspergillus aculeatus (strain ATCC 16872 / CBS 172.66 / WB 5094)</name>
    <dbReference type="NCBI Taxonomy" id="690307"/>
    <lineage>
        <taxon>Eukaryota</taxon>
        <taxon>Fungi</taxon>
        <taxon>Dikarya</taxon>
        <taxon>Ascomycota</taxon>
        <taxon>Pezizomycotina</taxon>
        <taxon>Eurotiomycetes</taxon>
        <taxon>Eurotiomycetidae</taxon>
        <taxon>Eurotiales</taxon>
        <taxon>Aspergillaceae</taxon>
        <taxon>Aspergillus</taxon>
        <taxon>Aspergillus subgen. Circumdati</taxon>
    </lineage>
</organism>
<dbReference type="VEuPathDB" id="FungiDB:ASPACDRAFT_34821"/>
<dbReference type="InterPro" id="IPR036047">
    <property type="entry name" value="F-box-like_dom_sf"/>
</dbReference>
<accession>A0A1L9WJK6</accession>
<dbReference type="AlphaFoldDB" id="A0A1L9WJK6"/>
<dbReference type="RefSeq" id="XP_020052686.1">
    <property type="nucleotide sequence ID" value="XM_020200075.1"/>
</dbReference>
<dbReference type="EMBL" id="KV878986">
    <property type="protein sequence ID" value="OJJ96346.1"/>
    <property type="molecule type" value="Genomic_DNA"/>
</dbReference>
<feature type="domain" description="F-box" evidence="1">
    <location>
        <begin position="219"/>
        <end position="265"/>
    </location>
</feature>
<evidence type="ECO:0000259" key="1">
    <source>
        <dbReference type="PROSITE" id="PS50181"/>
    </source>
</evidence>
<protein>
    <recommendedName>
        <fullName evidence="1">F-box domain-containing protein</fullName>
    </recommendedName>
</protein>
<keyword evidence="3" id="KW-1185">Reference proteome</keyword>
<dbReference type="OrthoDB" id="9984533at2759"/>
<reference evidence="3" key="1">
    <citation type="journal article" date="2017" name="Genome Biol.">
        <title>Comparative genomics reveals high biological diversity and specific adaptations in the industrially and medically important fungal genus Aspergillus.</title>
        <authorList>
            <person name="de Vries R.P."/>
            <person name="Riley R."/>
            <person name="Wiebenga A."/>
            <person name="Aguilar-Osorio G."/>
            <person name="Amillis S."/>
            <person name="Uchima C.A."/>
            <person name="Anderluh G."/>
            <person name="Asadollahi M."/>
            <person name="Askin M."/>
            <person name="Barry K."/>
            <person name="Battaglia E."/>
            <person name="Bayram O."/>
            <person name="Benocci T."/>
            <person name="Braus-Stromeyer S.A."/>
            <person name="Caldana C."/>
            <person name="Canovas D."/>
            <person name="Cerqueira G.C."/>
            <person name="Chen F."/>
            <person name="Chen W."/>
            <person name="Choi C."/>
            <person name="Clum A."/>
            <person name="Dos Santos R.A."/>
            <person name="Damasio A.R."/>
            <person name="Diallinas G."/>
            <person name="Emri T."/>
            <person name="Fekete E."/>
            <person name="Flipphi M."/>
            <person name="Freyberg S."/>
            <person name="Gallo A."/>
            <person name="Gournas C."/>
            <person name="Habgood R."/>
            <person name="Hainaut M."/>
            <person name="Harispe M.L."/>
            <person name="Henrissat B."/>
            <person name="Hilden K.S."/>
            <person name="Hope R."/>
            <person name="Hossain A."/>
            <person name="Karabika E."/>
            <person name="Karaffa L."/>
            <person name="Karanyi Z."/>
            <person name="Krasevec N."/>
            <person name="Kuo A."/>
            <person name="Kusch H."/>
            <person name="LaButti K."/>
            <person name="Lagendijk E.L."/>
            <person name="Lapidus A."/>
            <person name="Levasseur A."/>
            <person name="Lindquist E."/>
            <person name="Lipzen A."/>
            <person name="Logrieco A.F."/>
            <person name="MacCabe A."/>
            <person name="Maekelae M.R."/>
            <person name="Malavazi I."/>
            <person name="Melin P."/>
            <person name="Meyer V."/>
            <person name="Mielnichuk N."/>
            <person name="Miskei M."/>
            <person name="Molnar A.P."/>
            <person name="Mule G."/>
            <person name="Ngan C.Y."/>
            <person name="Orejas M."/>
            <person name="Orosz E."/>
            <person name="Ouedraogo J.P."/>
            <person name="Overkamp K.M."/>
            <person name="Park H.-S."/>
            <person name="Perrone G."/>
            <person name="Piumi F."/>
            <person name="Punt P.J."/>
            <person name="Ram A.F."/>
            <person name="Ramon A."/>
            <person name="Rauscher S."/>
            <person name="Record E."/>
            <person name="Riano-Pachon D.M."/>
            <person name="Robert V."/>
            <person name="Roehrig J."/>
            <person name="Ruller R."/>
            <person name="Salamov A."/>
            <person name="Salih N.S."/>
            <person name="Samson R.A."/>
            <person name="Sandor E."/>
            <person name="Sanguinetti M."/>
            <person name="Schuetze T."/>
            <person name="Sepcic K."/>
            <person name="Shelest E."/>
            <person name="Sherlock G."/>
            <person name="Sophianopoulou V."/>
            <person name="Squina F.M."/>
            <person name="Sun H."/>
            <person name="Susca A."/>
            <person name="Todd R.B."/>
            <person name="Tsang A."/>
            <person name="Unkles S.E."/>
            <person name="van de Wiele N."/>
            <person name="van Rossen-Uffink D."/>
            <person name="Oliveira J.V."/>
            <person name="Vesth T.C."/>
            <person name="Visser J."/>
            <person name="Yu J.-H."/>
            <person name="Zhou M."/>
            <person name="Andersen M.R."/>
            <person name="Archer D.B."/>
            <person name="Baker S.E."/>
            <person name="Benoit I."/>
            <person name="Brakhage A.A."/>
            <person name="Braus G.H."/>
            <person name="Fischer R."/>
            <person name="Frisvad J.C."/>
            <person name="Goldman G.H."/>
            <person name="Houbraken J."/>
            <person name="Oakley B."/>
            <person name="Pocsi I."/>
            <person name="Scazzocchio C."/>
            <person name="Seiboth B."/>
            <person name="vanKuyk P.A."/>
            <person name="Wortman J."/>
            <person name="Dyer P.S."/>
            <person name="Grigoriev I.V."/>
        </authorList>
    </citation>
    <scope>NUCLEOTIDE SEQUENCE [LARGE SCALE GENOMIC DNA]</scope>
    <source>
        <strain evidence="3">ATCC 16872 / CBS 172.66 / WB 5094</strain>
    </source>
</reference>
<dbReference type="Pfam" id="PF00646">
    <property type="entry name" value="F-box"/>
    <property type="match status" value="1"/>
</dbReference>
<dbReference type="GeneID" id="30973889"/>